<evidence type="ECO:0000313" key="3">
    <source>
        <dbReference type="Proteomes" id="UP001198571"/>
    </source>
</evidence>
<dbReference type="PANTHER" id="PTHR33877:SF2">
    <property type="entry name" value="OS07G0170200 PROTEIN"/>
    <property type="match status" value="1"/>
</dbReference>
<dbReference type="InterPro" id="IPR052892">
    <property type="entry name" value="NA-targeting_endonuclease"/>
</dbReference>
<dbReference type="InterPro" id="IPR003615">
    <property type="entry name" value="HNH_nuc"/>
</dbReference>
<dbReference type="InterPro" id="IPR029471">
    <property type="entry name" value="HNH_5"/>
</dbReference>
<feature type="domain" description="HNH nuclease" evidence="1">
    <location>
        <begin position="9"/>
        <end position="59"/>
    </location>
</feature>
<keyword evidence="2" id="KW-0378">Hydrolase</keyword>
<accession>A0ABS8CT30</accession>
<comment type="caution">
    <text evidence="2">The sequence shown here is derived from an EMBL/GenBank/DDBJ whole genome shotgun (WGS) entry which is preliminary data.</text>
</comment>
<dbReference type="SMART" id="SM00507">
    <property type="entry name" value="HNHc"/>
    <property type="match status" value="1"/>
</dbReference>
<organism evidence="2 3">
    <name type="scientific">Pseudogemmobacter faecipullorum</name>
    <dbReference type="NCBI Taxonomy" id="2755041"/>
    <lineage>
        <taxon>Bacteria</taxon>
        <taxon>Pseudomonadati</taxon>
        <taxon>Pseudomonadota</taxon>
        <taxon>Alphaproteobacteria</taxon>
        <taxon>Rhodobacterales</taxon>
        <taxon>Paracoccaceae</taxon>
        <taxon>Pseudogemmobacter</taxon>
    </lineage>
</organism>
<dbReference type="Proteomes" id="UP001198571">
    <property type="component" value="Unassembled WGS sequence"/>
</dbReference>
<keyword evidence="2" id="KW-0255">Endonuclease</keyword>
<name>A0ABS8CT30_9RHOB</name>
<evidence type="ECO:0000259" key="1">
    <source>
        <dbReference type="SMART" id="SM00507"/>
    </source>
</evidence>
<proteinExistence type="predicted"/>
<dbReference type="Pfam" id="PF14279">
    <property type="entry name" value="HNH_5"/>
    <property type="match status" value="1"/>
</dbReference>
<dbReference type="PANTHER" id="PTHR33877">
    <property type="entry name" value="SLL1193 PROTEIN"/>
    <property type="match status" value="1"/>
</dbReference>
<dbReference type="RefSeq" id="WP_226937396.1">
    <property type="nucleotide sequence ID" value="NZ_JACDXX010000024.1"/>
</dbReference>
<reference evidence="2 3" key="1">
    <citation type="submission" date="2020-07" db="EMBL/GenBank/DDBJ databases">
        <title>Pseudogemmobacter sp. nov., isolated from poultry manure in Taiwan.</title>
        <authorList>
            <person name="Lin S.-Y."/>
            <person name="Tang Y.-S."/>
            <person name="Young C.-C."/>
        </authorList>
    </citation>
    <scope>NUCLEOTIDE SEQUENCE [LARGE SCALE GENOMIC DNA]</scope>
    <source>
        <strain evidence="2 3">CC-YST710</strain>
    </source>
</reference>
<dbReference type="GO" id="GO:0004519">
    <property type="term" value="F:endonuclease activity"/>
    <property type="evidence" value="ECO:0007669"/>
    <property type="project" value="UniProtKB-KW"/>
</dbReference>
<dbReference type="CDD" id="cd00085">
    <property type="entry name" value="HNHc"/>
    <property type="match status" value="1"/>
</dbReference>
<dbReference type="EMBL" id="JACDXX010000024">
    <property type="protein sequence ID" value="MCB5411965.1"/>
    <property type="molecule type" value="Genomic_DNA"/>
</dbReference>
<keyword evidence="2" id="KW-0540">Nuclease</keyword>
<gene>
    <name evidence="2" type="ORF">H0485_18420</name>
</gene>
<keyword evidence="3" id="KW-1185">Reference proteome</keyword>
<protein>
    <submittedName>
        <fullName evidence="2">HNH endonuclease</fullName>
    </submittedName>
</protein>
<evidence type="ECO:0000313" key="2">
    <source>
        <dbReference type="EMBL" id="MCB5411965.1"/>
    </source>
</evidence>
<sequence length="147" mass="16466">MQELRINHSLRAAVFAAWGRKCAYCRDMPAEHLDHIFPKASGGQDIISNFAPACALCNMRKNGHVLAEGFLRIMAAQARSKEKWIEARIRRHARASLPRSPVQERRTSLVPRAGEFVAQLNLSSATMEVLSGLDWHHAGRCLRANIP</sequence>
<dbReference type="Gene3D" id="1.10.30.50">
    <property type="match status" value="1"/>
</dbReference>